<keyword evidence="11" id="KW-1185">Reference proteome</keyword>
<keyword evidence="8" id="KW-0732">Signal</keyword>
<feature type="chain" id="PRO_5017854177" description="Pectinesterase" evidence="8">
    <location>
        <begin position="22"/>
        <end position="379"/>
    </location>
</feature>
<keyword evidence="4" id="KW-0134">Cell wall</keyword>
<keyword evidence="5 8" id="KW-0378">Hydrolase</keyword>
<dbReference type="EC" id="3.1.1.11" evidence="3 8"/>
<dbReference type="EMBL" id="PQIB02000008">
    <property type="protein sequence ID" value="RLN04099.1"/>
    <property type="molecule type" value="Genomic_DNA"/>
</dbReference>
<reference evidence="11" key="1">
    <citation type="journal article" date="2019" name="Nat. Commun.">
        <title>The genome of broomcorn millet.</title>
        <authorList>
            <person name="Zou C."/>
            <person name="Miki D."/>
            <person name="Li D."/>
            <person name="Tang Q."/>
            <person name="Xiao L."/>
            <person name="Rajput S."/>
            <person name="Deng P."/>
            <person name="Jia W."/>
            <person name="Huang R."/>
            <person name="Zhang M."/>
            <person name="Sun Y."/>
            <person name="Hu J."/>
            <person name="Fu X."/>
            <person name="Schnable P.S."/>
            <person name="Li F."/>
            <person name="Zhang H."/>
            <person name="Feng B."/>
            <person name="Zhu X."/>
            <person name="Liu R."/>
            <person name="Schnable J.C."/>
            <person name="Zhu J.-K."/>
            <person name="Zhang H."/>
        </authorList>
    </citation>
    <scope>NUCLEOTIDE SEQUENCE [LARGE SCALE GENOMIC DNA]</scope>
</reference>
<comment type="caution">
    <text evidence="10">The sequence shown here is derived from an EMBL/GenBank/DDBJ whole genome shotgun (WGS) entry which is preliminary data.</text>
</comment>
<gene>
    <name evidence="10" type="ORF">C2845_PM13G05660</name>
</gene>
<accession>A0A3L6RHU2</accession>
<dbReference type="FunFam" id="2.160.20.10:FF:000029">
    <property type="entry name" value="Pectinesterase 4"/>
    <property type="match status" value="1"/>
</dbReference>
<evidence type="ECO:0000256" key="2">
    <source>
        <dbReference type="ARBA" id="ARBA00005184"/>
    </source>
</evidence>
<proteinExistence type="predicted"/>
<dbReference type="OrthoDB" id="615350at2759"/>
<evidence type="ECO:0000256" key="8">
    <source>
        <dbReference type="RuleBase" id="RU000589"/>
    </source>
</evidence>
<dbReference type="GO" id="GO:0045490">
    <property type="term" value="P:pectin catabolic process"/>
    <property type="evidence" value="ECO:0007669"/>
    <property type="project" value="UniProtKB-UniRule"/>
</dbReference>
<dbReference type="UniPathway" id="UPA00545">
    <property type="reaction ID" value="UER00823"/>
</dbReference>
<dbReference type="Proteomes" id="UP000275267">
    <property type="component" value="Unassembled WGS sequence"/>
</dbReference>
<evidence type="ECO:0000256" key="5">
    <source>
        <dbReference type="ARBA" id="ARBA00022801"/>
    </source>
</evidence>
<dbReference type="SUPFAM" id="SSF51126">
    <property type="entry name" value="Pectin lyase-like"/>
    <property type="match status" value="1"/>
</dbReference>
<evidence type="ECO:0000256" key="6">
    <source>
        <dbReference type="ARBA" id="ARBA00023085"/>
    </source>
</evidence>
<feature type="active site" evidence="7">
    <location>
        <position position="205"/>
    </location>
</feature>
<evidence type="ECO:0000313" key="10">
    <source>
        <dbReference type="EMBL" id="RLN04099.1"/>
    </source>
</evidence>
<dbReference type="InterPro" id="IPR000070">
    <property type="entry name" value="Pectinesterase_cat"/>
</dbReference>
<sequence>MALLLLLGVASSGSGSSSVEGETQLSGRCSGARLPGSVPAAGTWPPRADAIVAKEKGGCGSIACYTTIQQALDAAPLLVPCEKRRYVVLVKSGVYEEPFINVTRKNVMLLGEGAGRTVITGSKSNGTLTPMDQTATVIALGHGFLAQDLTIRNTAGPAQKQAVALRSNSNKSVVYRCSIEGYEDTLYAENGRQMYIESNVSGTVDFVFGNAKAVFHKCRLQVRRPLGGKHNVITAQGRNNATSLESGFSFHECIVEAAPGHDLKGFDTFLGRPYRKYSHVAFINSFLGDVVNITGWVSWVRDHDDKDTTGSVEYREFGNRGPGAGTEYRVRWPGFRVLASDSEAAKYTADRFIDASQWVPEHIQYDHGLGVAPRIPPRA</sequence>
<dbReference type="STRING" id="4540.A0A3L6RHU2"/>
<feature type="signal peptide" evidence="8">
    <location>
        <begin position="1"/>
        <end position="21"/>
    </location>
</feature>
<evidence type="ECO:0000259" key="9">
    <source>
        <dbReference type="Pfam" id="PF01095"/>
    </source>
</evidence>
<evidence type="ECO:0000256" key="1">
    <source>
        <dbReference type="ARBA" id="ARBA00004191"/>
    </source>
</evidence>
<dbReference type="Gene3D" id="2.160.20.10">
    <property type="entry name" value="Single-stranded right-handed beta-helix, Pectin lyase-like"/>
    <property type="match status" value="1"/>
</dbReference>
<dbReference type="PROSITE" id="PS00503">
    <property type="entry name" value="PECTINESTERASE_2"/>
    <property type="match status" value="1"/>
</dbReference>
<keyword evidence="4" id="KW-0964">Secreted</keyword>
<organism evidence="10 11">
    <name type="scientific">Panicum miliaceum</name>
    <name type="common">Proso millet</name>
    <name type="synonym">Broomcorn millet</name>
    <dbReference type="NCBI Taxonomy" id="4540"/>
    <lineage>
        <taxon>Eukaryota</taxon>
        <taxon>Viridiplantae</taxon>
        <taxon>Streptophyta</taxon>
        <taxon>Embryophyta</taxon>
        <taxon>Tracheophyta</taxon>
        <taxon>Spermatophyta</taxon>
        <taxon>Magnoliopsida</taxon>
        <taxon>Liliopsida</taxon>
        <taxon>Poales</taxon>
        <taxon>Poaceae</taxon>
        <taxon>PACMAD clade</taxon>
        <taxon>Panicoideae</taxon>
        <taxon>Panicodae</taxon>
        <taxon>Paniceae</taxon>
        <taxon>Panicinae</taxon>
        <taxon>Panicum</taxon>
        <taxon>Panicum sect. Panicum</taxon>
    </lineage>
</organism>
<dbReference type="GO" id="GO:0030599">
    <property type="term" value="F:pectinesterase activity"/>
    <property type="evidence" value="ECO:0007669"/>
    <property type="project" value="UniProtKB-UniRule"/>
</dbReference>
<evidence type="ECO:0000256" key="3">
    <source>
        <dbReference type="ARBA" id="ARBA00013229"/>
    </source>
</evidence>
<dbReference type="InterPro" id="IPR033131">
    <property type="entry name" value="Pectinesterase_Asp_AS"/>
</dbReference>
<comment type="pathway">
    <text evidence="2 8">Glycan metabolism; pectin degradation; 2-dehydro-3-deoxy-D-gluconate from pectin: step 1/5.</text>
</comment>
<feature type="domain" description="Pectinesterase catalytic" evidence="9">
    <location>
        <begin position="63"/>
        <end position="355"/>
    </location>
</feature>
<dbReference type="GO" id="GO:0042545">
    <property type="term" value="P:cell wall modification"/>
    <property type="evidence" value="ECO:0007669"/>
    <property type="project" value="UniProtKB-UniRule"/>
</dbReference>
<name>A0A3L6RHU2_PANMI</name>
<dbReference type="InterPro" id="IPR012334">
    <property type="entry name" value="Pectin_lyas_fold"/>
</dbReference>
<dbReference type="Pfam" id="PF01095">
    <property type="entry name" value="Pectinesterase"/>
    <property type="match status" value="1"/>
</dbReference>
<dbReference type="PANTHER" id="PTHR31707">
    <property type="entry name" value="PECTINESTERASE"/>
    <property type="match status" value="1"/>
</dbReference>
<evidence type="ECO:0000256" key="4">
    <source>
        <dbReference type="ARBA" id="ARBA00022512"/>
    </source>
</evidence>
<protein>
    <recommendedName>
        <fullName evidence="3 8">Pectinesterase</fullName>
        <ecNumber evidence="3 8">3.1.1.11</ecNumber>
    </recommendedName>
</protein>
<dbReference type="InterPro" id="IPR011050">
    <property type="entry name" value="Pectin_lyase_fold/virulence"/>
</dbReference>
<comment type="catalytic activity">
    <reaction evidence="8">
        <text>[(1-&gt;4)-alpha-D-galacturonosyl methyl ester](n) + n H2O = [(1-&gt;4)-alpha-D-galacturonosyl](n) + n methanol + n H(+)</text>
        <dbReference type="Rhea" id="RHEA:22380"/>
        <dbReference type="Rhea" id="RHEA-COMP:14570"/>
        <dbReference type="Rhea" id="RHEA-COMP:14573"/>
        <dbReference type="ChEBI" id="CHEBI:15377"/>
        <dbReference type="ChEBI" id="CHEBI:15378"/>
        <dbReference type="ChEBI" id="CHEBI:17790"/>
        <dbReference type="ChEBI" id="CHEBI:140522"/>
        <dbReference type="ChEBI" id="CHEBI:140523"/>
        <dbReference type="EC" id="3.1.1.11"/>
    </reaction>
</comment>
<keyword evidence="6 8" id="KW-0063">Aspartyl esterase</keyword>
<evidence type="ECO:0000256" key="7">
    <source>
        <dbReference type="PROSITE-ProRule" id="PRU10040"/>
    </source>
</evidence>
<comment type="subcellular location">
    <subcellularLocation>
        <location evidence="1">Secreted</location>
        <location evidence="1">Cell wall</location>
    </subcellularLocation>
</comment>
<dbReference type="AlphaFoldDB" id="A0A3L6RHU2"/>
<evidence type="ECO:0000313" key="11">
    <source>
        <dbReference type="Proteomes" id="UP000275267"/>
    </source>
</evidence>